<dbReference type="EMBL" id="LNQL01000002">
    <property type="protein sequence ID" value="KSU49417.1"/>
    <property type="molecule type" value="Genomic_DNA"/>
</dbReference>
<evidence type="ECO:0000313" key="3">
    <source>
        <dbReference type="Proteomes" id="UP000053797"/>
    </source>
</evidence>
<proteinExistence type="predicted"/>
<dbReference type="Proteomes" id="UP000072605">
    <property type="component" value="Unassembled WGS sequence"/>
</dbReference>
<dbReference type="Proteomes" id="UP000053797">
    <property type="component" value="Unassembled WGS sequence"/>
</dbReference>
<evidence type="ECO:0000313" key="2">
    <source>
        <dbReference type="EMBL" id="KTR27568.1"/>
    </source>
</evidence>
<reference evidence="1 3" key="1">
    <citation type="journal article" date="2015" name="Int. J. Syst. Evol. Microbiol.">
        <title>Exiguobacterium enclense sp. nov., isolated from sediment.</title>
        <authorList>
            <person name="Dastager S.G."/>
            <person name="Mawlankar R."/>
            <person name="Sonalkar V.V."/>
            <person name="Thorat M.N."/>
            <person name="Mual P."/>
            <person name="Verma A."/>
            <person name="Krishnamurthi S."/>
            <person name="Tang S.K."/>
            <person name="Li W.J."/>
        </authorList>
    </citation>
    <scope>NUCLEOTIDE SEQUENCE [LARGE SCALE GENOMIC DNA]</scope>
    <source>
        <strain evidence="1 3">NIO-1109</strain>
    </source>
</reference>
<protein>
    <submittedName>
        <fullName evidence="1">Uncharacterized protein</fullName>
    </submittedName>
</protein>
<gene>
    <name evidence="1" type="ORF">AS033_08600</name>
    <name evidence="2" type="ORF">RSA11_05035</name>
</gene>
<organism evidence="1 3">
    <name type="scientific">Exiguobacterium indicum</name>
    <dbReference type="NCBI Taxonomy" id="296995"/>
    <lineage>
        <taxon>Bacteria</taxon>
        <taxon>Bacillati</taxon>
        <taxon>Bacillota</taxon>
        <taxon>Bacilli</taxon>
        <taxon>Bacillales</taxon>
        <taxon>Bacillales Family XII. Incertae Sedis</taxon>
        <taxon>Exiguobacterium</taxon>
    </lineage>
</organism>
<evidence type="ECO:0000313" key="4">
    <source>
        <dbReference type="Proteomes" id="UP000072605"/>
    </source>
</evidence>
<dbReference type="AlphaFoldDB" id="A0A0V8GGJ7"/>
<comment type="caution">
    <text evidence="1">The sequence shown here is derived from an EMBL/GenBank/DDBJ whole genome shotgun (WGS) entry which is preliminary data.</text>
</comment>
<reference evidence="2 4" key="2">
    <citation type="journal article" date="2016" name="Front. Microbiol.">
        <title>Genomic Resource of Rice Seed Associated Bacteria.</title>
        <authorList>
            <person name="Midha S."/>
            <person name="Bansal K."/>
            <person name="Sharma S."/>
            <person name="Kumar N."/>
            <person name="Patil P.P."/>
            <person name="Chaudhry V."/>
            <person name="Patil P.B."/>
        </authorList>
    </citation>
    <scope>NUCLEOTIDE SEQUENCE [LARGE SCALE GENOMIC DNA]</scope>
    <source>
        <strain evidence="2 4">RSA11</strain>
    </source>
</reference>
<dbReference type="RefSeq" id="WP_058265202.1">
    <property type="nucleotide sequence ID" value="NZ_FMYN01000002.1"/>
</dbReference>
<dbReference type="EMBL" id="LDQV01000013">
    <property type="protein sequence ID" value="KTR27568.1"/>
    <property type="molecule type" value="Genomic_DNA"/>
</dbReference>
<dbReference type="OrthoDB" id="2355691at2"/>
<accession>A0A0V8GGJ7</accession>
<evidence type="ECO:0000313" key="1">
    <source>
        <dbReference type="EMBL" id="KSU49417.1"/>
    </source>
</evidence>
<name>A0A0V8GGJ7_9BACL</name>
<sequence>MSALTLIASSRSLYIPDDLPQLYVHEVEPLEYVSLKRGRFTMHYLYTIEGADQWEFMIYLQRYMEEGDVLELLYIENQNDSMHDHLPSTPLLEPIEINIRQRTYQTIHGTFQLSANDWMQELYHRSYLTAFGVTTIVKY</sequence>